<dbReference type="PANTHER" id="PTHR44196:SF1">
    <property type="entry name" value="DEHYDROGENASE_REDUCTASE SDR FAMILY MEMBER 7B"/>
    <property type="match status" value="1"/>
</dbReference>
<dbReference type="RefSeq" id="WP_179536350.1">
    <property type="nucleotide sequence ID" value="NZ_JACBYW010000006.1"/>
</dbReference>
<evidence type="ECO:0000313" key="5">
    <source>
        <dbReference type="EMBL" id="NYH79965.1"/>
    </source>
</evidence>
<comment type="caution">
    <text evidence="5">The sequence shown here is derived from an EMBL/GenBank/DDBJ whole genome shotgun (WGS) entry which is preliminary data.</text>
</comment>
<dbReference type="SMART" id="SM00822">
    <property type="entry name" value="PKS_KR"/>
    <property type="match status" value="1"/>
</dbReference>
<proteinExistence type="inferred from homology"/>
<evidence type="ECO:0000256" key="1">
    <source>
        <dbReference type="ARBA" id="ARBA00006484"/>
    </source>
</evidence>
<evidence type="ECO:0000256" key="2">
    <source>
        <dbReference type="ARBA" id="ARBA00023002"/>
    </source>
</evidence>
<dbReference type="Gene3D" id="3.40.50.720">
    <property type="entry name" value="NAD(P)-binding Rossmann-like Domain"/>
    <property type="match status" value="1"/>
</dbReference>
<protein>
    <recommendedName>
        <fullName evidence="4">Ketoreductase domain-containing protein</fullName>
    </recommendedName>
</protein>
<comment type="similarity">
    <text evidence="1 3">Belongs to the short-chain dehydrogenases/reductases (SDR) family.</text>
</comment>
<feature type="domain" description="Ketoreductase" evidence="4">
    <location>
        <begin position="8"/>
        <end position="187"/>
    </location>
</feature>
<accession>A0A852Z3U0</accession>
<gene>
    <name evidence="5" type="ORF">FHR84_003314</name>
</gene>
<dbReference type="EMBL" id="JACBYW010000006">
    <property type="protein sequence ID" value="NYH79965.1"/>
    <property type="molecule type" value="Genomic_DNA"/>
</dbReference>
<dbReference type="InterPro" id="IPR057326">
    <property type="entry name" value="KR_dom"/>
</dbReference>
<dbReference type="SUPFAM" id="SSF51735">
    <property type="entry name" value="NAD(P)-binding Rossmann-fold domains"/>
    <property type="match status" value="1"/>
</dbReference>
<dbReference type="NCBIfam" id="NF004526">
    <property type="entry name" value="PRK05872.1"/>
    <property type="match status" value="1"/>
</dbReference>
<keyword evidence="2" id="KW-0560">Oxidoreductase</keyword>
<dbReference type="InterPro" id="IPR036291">
    <property type="entry name" value="NAD(P)-bd_dom_sf"/>
</dbReference>
<dbReference type="PANTHER" id="PTHR44196">
    <property type="entry name" value="DEHYDROGENASE/REDUCTASE SDR FAMILY MEMBER 7B"/>
    <property type="match status" value="1"/>
</dbReference>
<dbReference type="Pfam" id="PF00106">
    <property type="entry name" value="adh_short"/>
    <property type="match status" value="1"/>
</dbReference>
<reference evidence="5 6" key="1">
    <citation type="submission" date="2020-07" db="EMBL/GenBank/DDBJ databases">
        <title>Genomic Encyclopedia of Type Strains, Phase III (KMG-III): the genomes of soil and plant-associated and newly described type strains.</title>
        <authorList>
            <person name="Whitman W."/>
        </authorList>
    </citation>
    <scope>NUCLEOTIDE SEQUENCE [LARGE SCALE GENOMIC DNA]</scope>
    <source>
        <strain evidence="5 6">CECT 8576</strain>
    </source>
</reference>
<evidence type="ECO:0000259" key="4">
    <source>
        <dbReference type="SMART" id="SM00822"/>
    </source>
</evidence>
<sequence>MPTSMSGKVVAITGAARGIGAQTARELARRGALISLIGLEPAELAAVAAELGTGHVWFEADVTDADSIGAALDETARQLGGIDVVVANAGVAPFGTVRHHDPRAFTKTVDVNLNGAFHTARAGLPHLVERRGYLLVVSSLSAFAPIGGMAAYTASKAGSEALASALSSEMGHLGVDVGSAHPSWIDTDLVRDASADLPSFRAMRAKLPWPMHSTTTVEDCARAITAGIERRARRIYVPRSVMLMHWLRNLPASRLVERLMKPTVRRLMPQMESEVAGLGRGFSTRNQKLQSGD</sequence>
<dbReference type="GO" id="GO:0016020">
    <property type="term" value="C:membrane"/>
    <property type="evidence" value="ECO:0007669"/>
    <property type="project" value="TreeGrafter"/>
</dbReference>
<dbReference type="InterPro" id="IPR020904">
    <property type="entry name" value="Sc_DH/Rdtase_CS"/>
</dbReference>
<dbReference type="PRINTS" id="PR00080">
    <property type="entry name" value="SDRFAMILY"/>
</dbReference>
<dbReference type="PRINTS" id="PR00081">
    <property type="entry name" value="GDHRDH"/>
</dbReference>
<organism evidence="5 6">
    <name type="scientific">Actinopolyspora biskrensis</name>
    <dbReference type="NCBI Taxonomy" id="1470178"/>
    <lineage>
        <taxon>Bacteria</taxon>
        <taxon>Bacillati</taxon>
        <taxon>Actinomycetota</taxon>
        <taxon>Actinomycetes</taxon>
        <taxon>Actinopolysporales</taxon>
        <taxon>Actinopolysporaceae</taxon>
        <taxon>Actinopolyspora</taxon>
    </lineage>
</organism>
<dbReference type="GO" id="GO:0016491">
    <property type="term" value="F:oxidoreductase activity"/>
    <property type="evidence" value="ECO:0007669"/>
    <property type="project" value="UniProtKB-KW"/>
</dbReference>
<dbReference type="Proteomes" id="UP000548304">
    <property type="component" value="Unassembled WGS sequence"/>
</dbReference>
<name>A0A852Z3U0_9ACTN</name>
<keyword evidence="6" id="KW-1185">Reference proteome</keyword>
<dbReference type="InterPro" id="IPR002347">
    <property type="entry name" value="SDR_fam"/>
</dbReference>
<evidence type="ECO:0000256" key="3">
    <source>
        <dbReference type="RuleBase" id="RU000363"/>
    </source>
</evidence>
<dbReference type="AlphaFoldDB" id="A0A852Z3U0"/>
<evidence type="ECO:0000313" key="6">
    <source>
        <dbReference type="Proteomes" id="UP000548304"/>
    </source>
</evidence>
<dbReference type="PROSITE" id="PS00061">
    <property type="entry name" value="ADH_SHORT"/>
    <property type="match status" value="1"/>
</dbReference>
<dbReference type="CDD" id="cd05233">
    <property type="entry name" value="SDR_c"/>
    <property type="match status" value="1"/>
</dbReference>